<name>A0A1U7H1H7_9CYAN</name>
<dbReference type="AlphaFoldDB" id="A0A1U7H1H7"/>
<dbReference type="InterPro" id="IPR036086">
    <property type="entry name" value="ParB/Sulfiredoxin_sf"/>
</dbReference>
<dbReference type="SUPFAM" id="SSF110849">
    <property type="entry name" value="ParB/Sulfiredoxin"/>
    <property type="match status" value="1"/>
</dbReference>
<protein>
    <submittedName>
        <fullName evidence="1">Uncharacterized protein</fullName>
    </submittedName>
</protein>
<sequence>MSEVLWLPTRTVLEKFHPENPREHTEEHDLPWIRESLLDFGWLTYPTIQQNLDGSLGYLISGHGRTIGADWLSQQDDDFFASEWNRWIKATGRDKIATKHQGRFCADYWLKTPVIPTTLDDLSQKSALLRLNNTSHDGRDDPGKIAAILAQMPKRQIKSAGWDTSTANTFMQAFLQRKEEEPTEEEFDYQEKEYFERPDATDYSGNTIDVEARESTSDYDNYTPPNNTEVVTVDTSEVVENVLAEVESGNYNPNAEEQTRFLVYLNKDVIDEFKELVAVAADKLNIPREGLAITWRSQTILEAVRLIANQQDA</sequence>
<evidence type="ECO:0000313" key="1">
    <source>
        <dbReference type="EMBL" id="OKH14849.1"/>
    </source>
</evidence>
<dbReference type="EMBL" id="MRCA01000003">
    <property type="protein sequence ID" value="OKH14849.1"/>
    <property type="molecule type" value="Genomic_DNA"/>
</dbReference>
<gene>
    <name evidence="1" type="ORF">NIES592_08200</name>
</gene>
<accession>A0A1U7H1H7</accession>
<dbReference type="RefSeq" id="WP_073555445.1">
    <property type="nucleotide sequence ID" value="NZ_MRCA01000003.1"/>
</dbReference>
<evidence type="ECO:0000313" key="2">
    <source>
        <dbReference type="Proteomes" id="UP000186391"/>
    </source>
</evidence>
<organism evidence="1 2">
    <name type="scientific">Fischerella major NIES-592</name>
    <dbReference type="NCBI Taxonomy" id="210994"/>
    <lineage>
        <taxon>Bacteria</taxon>
        <taxon>Bacillati</taxon>
        <taxon>Cyanobacteriota</taxon>
        <taxon>Cyanophyceae</taxon>
        <taxon>Nostocales</taxon>
        <taxon>Hapalosiphonaceae</taxon>
        <taxon>Fischerella</taxon>
    </lineage>
</organism>
<comment type="caution">
    <text evidence="1">The sequence shown here is derived from an EMBL/GenBank/DDBJ whole genome shotgun (WGS) entry which is preliminary data.</text>
</comment>
<dbReference type="Proteomes" id="UP000186391">
    <property type="component" value="Unassembled WGS sequence"/>
</dbReference>
<proteinExistence type="predicted"/>
<keyword evidence="2" id="KW-1185">Reference proteome</keyword>
<reference evidence="1 2" key="1">
    <citation type="submission" date="2016-11" db="EMBL/GenBank/DDBJ databases">
        <title>Draft Genome Sequences of Nine Cyanobacterial Strains from Diverse Habitats.</title>
        <authorList>
            <person name="Zhu T."/>
            <person name="Hou S."/>
            <person name="Lu X."/>
            <person name="Hess W.R."/>
        </authorList>
    </citation>
    <scope>NUCLEOTIDE SEQUENCE [LARGE SCALE GENOMIC DNA]</scope>
    <source>
        <strain evidence="1 2">NIES-592</strain>
    </source>
</reference>